<dbReference type="OrthoDB" id="9757917at2"/>
<proteinExistence type="predicted"/>
<keyword evidence="3" id="KW-1185">Reference proteome</keyword>
<sequence>MKMTPWREIATPHDDVLKGTFKQAEFAADISQVKAGNAGPEYQNPVNFFERTFITEGMRLLLDSVVKRISGKGGDPVIQLQTAFGGGKTHTLLSVYHLAEGKASASDLRGIAPILDDAGVTSLPQAAIAVIDGNQLSPSQPKKRGNVEVRTLWGEIAWQIGGDSGYSLVADADREGTSPGKEVLIELLKKYAPVVILMDEMVAYVRQLEEGKSYPGGTFDSNLSFIQALTEAVAAVPNALLLATLPESDTETGSVMGQKSLDALEKYFGRIQAIWKPVATEEAFEIVRRRLFNTINDTQAVDSICDSFAEFYRDNAEAFPNEVQEASYLRRLKNSYPIHPEVFTRLYEDWSSLDKFQRTRGVLQLLATVIYRLWKDGSAEPMIMPGSLPLYDPNVKNQSIYYLPQGWDPVIDKDVDGENSEPADIDTKIPHIGACYGARRAARTIFMGSAPSVQGQTVRGIEIKRIVLGAAHPETKPAIFSDAVNRLKDRLHYLNVDSDRYWFDTRPNLRREMEERKRRFDDKEDVFPEISARLGKIVNKGFFSGVHIFTASSDIPDTLDLRLVILPPDKPHSKTCEMATVAAKEILVKRGSAPRQHQNRIVFMAPDYDNLPRLKDQVKTYLAWKSIVDDVKQMRVNLDMLQTKQAEQNMENAFGGLNRMVSECYQWLMCPVQFPSRKGGVVTIEWENFRLNTSSKSIISEVEDKLVSEEMVLKVWSPIHLDNMLKQWFWKEDQQELKTQRLWGDICNYLYLPRLLDSSVLQKAIESGVSSKDYFAFADGYSGGQYKGFKFGHPASVVIDDSSVIMSLQQAQEYQAKLDEEARKKSEAEKPKPSVSGTDNGDDGGGLTPPTLGGDDTVPPAQKSTRFYSTIDLEAQTSRMKFDDIYQEIITLLTSKPGVNVRVKLDIEADASEGFDDNVQRAVRENCSTLDFKEAEFED</sequence>
<dbReference type="Pfam" id="PF04465">
    <property type="entry name" value="DUF499"/>
    <property type="match status" value="1"/>
</dbReference>
<evidence type="ECO:0000313" key="2">
    <source>
        <dbReference type="EMBL" id="SKA70033.1"/>
    </source>
</evidence>
<reference evidence="2 3" key="1">
    <citation type="submission" date="2017-02" db="EMBL/GenBank/DDBJ databases">
        <authorList>
            <person name="Peterson S.W."/>
        </authorList>
    </citation>
    <scope>NUCLEOTIDE SEQUENCE [LARGE SCALE GENOMIC DNA]</scope>
    <source>
        <strain evidence="2 3">DSM 18034</strain>
    </source>
</reference>
<feature type="region of interest" description="Disordered" evidence="1">
    <location>
        <begin position="816"/>
        <end position="865"/>
    </location>
</feature>
<organism evidence="2 3">
    <name type="scientific">Desulfobaculum bizertense DSM 18034</name>
    <dbReference type="NCBI Taxonomy" id="1121442"/>
    <lineage>
        <taxon>Bacteria</taxon>
        <taxon>Pseudomonadati</taxon>
        <taxon>Thermodesulfobacteriota</taxon>
        <taxon>Desulfovibrionia</taxon>
        <taxon>Desulfovibrionales</taxon>
        <taxon>Desulfovibrionaceae</taxon>
        <taxon>Desulfobaculum</taxon>
    </lineage>
</organism>
<name>A0A1T4VYG6_9BACT</name>
<dbReference type="STRING" id="1121442.SAMN02745702_01266"/>
<dbReference type="Proteomes" id="UP000189733">
    <property type="component" value="Unassembled WGS sequence"/>
</dbReference>
<evidence type="ECO:0008006" key="4">
    <source>
        <dbReference type="Google" id="ProtNLM"/>
    </source>
</evidence>
<dbReference type="RefSeq" id="WP_078684559.1">
    <property type="nucleotide sequence ID" value="NZ_FUYA01000003.1"/>
</dbReference>
<feature type="compositionally biased region" description="Basic and acidic residues" evidence="1">
    <location>
        <begin position="816"/>
        <end position="832"/>
    </location>
</feature>
<evidence type="ECO:0000313" key="3">
    <source>
        <dbReference type="Proteomes" id="UP000189733"/>
    </source>
</evidence>
<feature type="compositionally biased region" description="Low complexity" evidence="1">
    <location>
        <begin position="848"/>
        <end position="857"/>
    </location>
</feature>
<gene>
    <name evidence="2" type="ORF">SAMN02745702_01266</name>
</gene>
<accession>A0A1T4VYG6</accession>
<protein>
    <recommendedName>
        <fullName evidence="4">Swt1-like HEPN domain-containing protein</fullName>
    </recommendedName>
</protein>
<evidence type="ECO:0000256" key="1">
    <source>
        <dbReference type="SAM" id="MobiDB-lite"/>
    </source>
</evidence>
<dbReference type="EMBL" id="FUYA01000003">
    <property type="protein sequence ID" value="SKA70033.1"/>
    <property type="molecule type" value="Genomic_DNA"/>
</dbReference>
<dbReference type="InterPro" id="IPR007555">
    <property type="entry name" value="DUF499"/>
</dbReference>
<dbReference type="AlphaFoldDB" id="A0A1T4VYG6"/>